<proteinExistence type="inferred from homology"/>
<evidence type="ECO:0000313" key="4">
    <source>
        <dbReference type="Proteomes" id="UP000186705"/>
    </source>
</evidence>
<keyword evidence="1" id="KW-0326">Glycosidase</keyword>
<dbReference type="EMBL" id="MPKA01000047">
    <property type="protein sequence ID" value="OLU47480.1"/>
    <property type="molecule type" value="Genomic_DNA"/>
</dbReference>
<evidence type="ECO:0000313" key="3">
    <source>
        <dbReference type="EMBL" id="OLU47480.1"/>
    </source>
</evidence>
<reference evidence="3 4" key="1">
    <citation type="submission" date="2016-11" db="EMBL/GenBank/DDBJ databases">
        <title>Description of two novel members of the family Erysipelotrichaceae: Ileibacterium lipovorans gen. nov., sp. nov. and Dubosiella newyorkensis, gen. nov., sp. nov.</title>
        <authorList>
            <person name="Cox L.M."/>
            <person name="Sohn J."/>
            <person name="Tyrrell K.L."/>
            <person name="Citron D.M."/>
            <person name="Lawson P.A."/>
            <person name="Patel N.B."/>
            <person name="Iizumi T."/>
            <person name="Perez-Perez G.I."/>
            <person name="Goldstein E.J."/>
            <person name="Blaser M.J."/>
        </authorList>
    </citation>
    <scope>NUCLEOTIDE SEQUENCE [LARGE SCALE GENOMIC DNA]</scope>
    <source>
        <strain evidence="3 4">NYU-BL-A4</strain>
    </source>
</reference>
<dbReference type="PANTHER" id="PTHR10353:SF122">
    <property type="entry name" value="6-PHOSPHO-BETA-GLUCOSIDASE ASCB-RELATED"/>
    <property type="match status" value="1"/>
</dbReference>
<evidence type="ECO:0000256" key="1">
    <source>
        <dbReference type="ARBA" id="ARBA00023295"/>
    </source>
</evidence>
<dbReference type="AlphaFoldDB" id="A0A1U7NPC1"/>
<dbReference type="InterPro" id="IPR017853">
    <property type="entry name" value="GH"/>
</dbReference>
<dbReference type="GO" id="GO:0005829">
    <property type="term" value="C:cytosol"/>
    <property type="evidence" value="ECO:0007669"/>
    <property type="project" value="TreeGrafter"/>
</dbReference>
<dbReference type="Pfam" id="PF00232">
    <property type="entry name" value="Glyco_hydro_1"/>
    <property type="match status" value="1"/>
</dbReference>
<comment type="similarity">
    <text evidence="2">Belongs to the glycosyl hydrolase 1 family.</text>
</comment>
<dbReference type="Gene3D" id="3.20.20.80">
    <property type="entry name" value="Glycosidases"/>
    <property type="match status" value="1"/>
</dbReference>
<organism evidence="3 4">
    <name type="scientific">Dubosiella newyorkensis</name>
    <dbReference type="NCBI Taxonomy" id="1862672"/>
    <lineage>
        <taxon>Bacteria</taxon>
        <taxon>Bacillati</taxon>
        <taxon>Bacillota</taxon>
        <taxon>Erysipelotrichia</taxon>
        <taxon>Erysipelotrichales</taxon>
        <taxon>Erysipelotrichaceae</taxon>
        <taxon>Dubosiella</taxon>
    </lineage>
</organism>
<protein>
    <submittedName>
        <fullName evidence="3">Uncharacterized protein</fullName>
    </submittedName>
</protein>
<dbReference type="STRING" id="1862672.BO225_02750"/>
<accession>A0A1U7NPC1</accession>
<keyword evidence="1" id="KW-0378">Hydrolase</keyword>
<keyword evidence="4" id="KW-1185">Reference proteome</keyword>
<name>A0A1U7NPC1_9FIRM</name>
<dbReference type="SUPFAM" id="SSF51445">
    <property type="entry name" value="(Trans)glycosidases"/>
    <property type="match status" value="1"/>
</dbReference>
<dbReference type="PANTHER" id="PTHR10353">
    <property type="entry name" value="GLYCOSYL HYDROLASE"/>
    <property type="match status" value="1"/>
</dbReference>
<dbReference type="InterPro" id="IPR001360">
    <property type="entry name" value="Glyco_hydro_1"/>
</dbReference>
<dbReference type="GO" id="GO:0008422">
    <property type="term" value="F:beta-glucosidase activity"/>
    <property type="evidence" value="ECO:0007669"/>
    <property type="project" value="TreeGrafter"/>
</dbReference>
<gene>
    <name evidence="3" type="ORF">BO225_02750</name>
</gene>
<dbReference type="Proteomes" id="UP000186705">
    <property type="component" value="Unassembled WGS sequence"/>
</dbReference>
<dbReference type="RefSeq" id="WP_076340761.1">
    <property type="nucleotide sequence ID" value="NZ_JBGNFS010000004.1"/>
</dbReference>
<comment type="caution">
    <text evidence="3">The sequence shown here is derived from an EMBL/GenBank/DDBJ whole genome shotgun (WGS) entry which is preliminary data.</text>
</comment>
<dbReference type="OrthoDB" id="2339329at2"/>
<evidence type="ECO:0000256" key="2">
    <source>
        <dbReference type="RuleBase" id="RU003690"/>
    </source>
</evidence>
<dbReference type="GO" id="GO:0016052">
    <property type="term" value="P:carbohydrate catabolic process"/>
    <property type="evidence" value="ECO:0007669"/>
    <property type="project" value="TreeGrafter"/>
</dbReference>
<sequence length="305" mass="34969">MTFFTGKLIDCTALDEQGVEAGRGLCLRDIDPAIDQERLKDHIHSRAFRQDPQIIKKKLQDEIQAALDRHCDSIVMTISWSILFPRGDEEYPNEEGIAIYQELFETLSKHDIEPIVILCQSLMPLDLALSNQGWSSRQTIDTYLNFAYTCFSRFKDLVHYWICQADPFSITSDPFVNAGILNAQTKQCRKACHYRRLAMVYTKLLLEKVDSAAKLGLQIDHYDPSSAYLVHDDRGPAYPLENFVEPFDIDLLKEEAIDFVFLNDASCSIDLDTLYRVYQKPLLLVGKPKENVRHFVIGIVSKKVQ</sequence>
<dbReference type="GeneID" id="78274866"/>